<sequence>MALYYYDTSALAKLVVAEAESAALRAVMLEAVNVSSDLARTELVRAVRRAVPDRVPLAHDVLTALDLVALTPEVMDAAGRLGPDALRSPDAVHVAAALTLGDELDALVTYDDRMAEAATRTGLHVLAPGRD</sequence>
<dbReference type="CDD" id="cd09874">
    <property type="entry name" value="PIN_MT3492-like"/>
    <property type="match status" value="1"/>
</dbReference>
<dbReference type="Gene3D" id="3.40.50.1010">
    <property type="entry name" value="5'-nuclease"/>
    <property type="match status" value="1"/>
</dbReference>
<dbReference type="GO" id="GO:0046872">
    <property type="term" value="F:metal ion binding"/>
    <property type="evidence" value="ECO:0007669"/>
    <property type="project" value="UniProtKB-KW"/>
</dbReference>
<evidence type="ECO:0000313" key="7">
    <source>
        <dbReference type="Proteomes" id="UP000642125"/>
    </source>
</evidence>
<reference evidence="6" key="1">
    <citation type="submission" date="2021-01" db="EMBL/GenBank/DDBJ databases">
        <title>Whole genome shotgun sequence of Cellulomonas pakistanensis NBRC 110800.</title>
        <authorList>
            <person name="Komaki H."/>
            <person name="Tamura T."/>
        </authorList>
    </citation>
    <scope>NUCLEOTIDE SEQUENCE</scope>
    <source>
        <strain evidence="6">NBRC 110800</strain>
    </source>
</reference>
<keyword evidence="1" id="KW-0540">Nuclease</keyword>
<accession>A0A919P9X8</accession>
<name>A0A919P9X8_9CELL</name>
<evidence type="ECO:0000256" key="2">
    <source>
        <dbReference type="ARBA" id="ARBA00022723"/>
    </source>
</evidence>
<dbReference type="InterPro" id="IPR029060">
    <property type="entry name" value="PIN-like_dom_sf"/>
</dbReference>
<keyword evidence="2" id="KW-0479">Metal-binding</keyword>
<organism evidence="6 7">
    <name type="scientific">Cellulomonas pakistanensis</name>
    <dbReference type="NCBI Taxonomy" id="992287"/>
    <lineage>
        <taxon>Bacteria</taxon>
        <taxon>Bacillati</taxon>
        <taxon>Actinomycetota</taxon>
        <taxon>Actinomycetes</taxon>
        <taxon>Micrococcales</taxon>
        <taxon>Cellulomonadaceae</taxon>
        <taxon>Cellulomonas</taxon>
    </lineage>
</organism>
<dbReference type="EMBL" id="BONO01000011">
    <property type="protein sequence ID" value="GIG36328.1"/>
    <property type="molecule type" value="Genomic_DNA"/>
</dbReference>
<evidence type="ECO:0000313" key="6">
    <source>
        <dbReference type="EMBL" id="GIG36328.1"/>
    </source>
</evidence>
<dbReference type="RefSeq" id="WP_239068636.1">
    <property type="nucleotide sequence ID" value="NZ_BONO01000011.1"/>
</dbReference>
<proteinExistence type="predicted"/>
<dbReference type="GO" id="GO:0004518">
    <property type="term" value="F:nuclease activity"/>
    <property type="evidence" value="ECO:0007669"/>
    <property type="project" value="UniProtKB-KW"/>
</dbReference>
<keyword evidence="7" id="KW-1185">Reference proteome</keyword>
<keyword evidence="4" id="KW-0460">Magnesium</keyword>
<evidence type="ECO:0000256" key="3">
    <source>
        <dbReference type="ARBA" id="ARBA00022801"/>
    </source>
</evidence>
<dbReference type="InterPro" id="IPR002716">
    <property type="entry name" value="PIN_dom"/>
</dbReference>
<feature type="domain" description="PIN" evidence="5">
    <location>
        <begin position="4"/>
        <end position="118"/>
    </location>
</feature>
<dbReference type="AlphaFoldDB" id="A0A919P9X8"/>
<evidence type="ECO:0000259" key="5">
    <source>
        <dbReference type="Pfam" id="PF01850"/>
    </source>
</evidence>
<dbReference type="GO" id="GO:0016787">
    <property type="term" value="F:hydrolase activity"/>
    <property type="evidence" value="ECO:0007669"/>
    <property type="project" value="UniProtKB-KW"/>
</dbReference>
<gene>
    <name evidence="6" type="primary">vapc46</name>
    <name evidence="6" type="ORF">Cpa01nite_17090</name>
</gene>
<comment type="caution">
    <text evidence="6">The sequence shown here is derived from an EMBL/GenBank/DDBJ whole genome shotgun (WGS) entry which is preliminary data.</text>
</comment>
<dbReference type="Proteomes" id="UP000642125">
    <property type="component" value="Unassembled WGS sequence"/>
</dbReference>
<protein>
    <submittedName>
        <fullName evidence="6">Ribonuclease VapC</fullName>
    </submittedName>
</protein>
<dbReference type="SUPFAM" id="SSF88723">
    <property type="entry name" value="PIN domain-like"/>
    <property type="match status" value="1"/>
</dbReference>
<evidence type="ECO:0000256" key="4">
    <source>
        <dbReference type="ARBA" id="ARBA00022842"/>
    </source>
</evidence>
<dbReference type="Pfam" id="PF01850">
    <property type="entry name" value="PIN"/>
    <property type="match status" value="1"/>
</dbReference>
<keyword evidence="3" id="KW-0378">Hydrolase</keyword>
<evidence type="ECO:0000256" key="1">
    <source>
        <dbReference type="ARBA" id="ARBA00022722"/>
    </source>
</evidence>